<dbReference type="PANTHER" id="PTHR13779">
    <property type="entry name" value="WERNER HELICASE-INTERACTING PROTEIN 1 FAMILY MEMBER"/>
    <property type="match status" value="1"/>
</dbReference>
<dbReference type="GO" id="GO:0006310">
    <property type="term" value="P:DNA recombination"/>
    <property type="evidence" value="ECO:0007669"/>
    <property type="project" value="InterPro"/>
</dbReference>
<keyword evidence="2" id="KW-0067">ATP-binding</keyword>
<organism evidence="4 5">
    <name type="scientific">Lactobacillus rodentium</name>
    <dbReference type="NCBI Taxonomy" id="947835"/>
    <lineage>
        <taxon>Bacteria</taxon>
        <taxon>Bacillati</taxon>
        <taxon>Bacillota</taxon>
        <taxon>Bacilli</taxon>
        <taxon>Lactobacillales</taxon>
        <taxon>Lactobacillaceae</taxon>
        <taxon>Lactobacillus</taxon>
    </lineage>
</organism>
<dbReference type="GO" id="GO:0017116">
    <property type="term" value="F:single-stranded DNA helicase activity"/>
    <property type="evidence" value="ECO:0007669"/>
    <property type="project" value="TreeGrafter"/>
</dbReference>
<dbReference type="GO" id="GO:0009378">
    <property type="term" value="F:four-way junction helicase activity"/>
    <property type="evidence" value="ECO:0007669"/>
    <property type="project" value="InterPro"/>
</dbReference>
<dbReference type="SUPFAM" id="SSF52540">
    <property type="entry name" value="P-loop containing nucleoside triphosphate hydrolases"/>
    <property type="match status" value="1"/>
</dbReference>
<evidence type="ECO:0000256" key="1">
    <source>
        <dbReference type="ARBA" id="ARBA00022741"/>
    </source>
</evidence>
<reference evidence="5" key="1">
    <citation type="submission" date="2018-03" db="EMBL/GenBank/DDBJ databases">
        <title>New taxa in the Lactobacillus gasseri group.</title>
        <authorList>
            <person name="Tanizawa Y."/>
            <person name="Tohno M."/>
            <person name="Endo A."/>
            <person name="Arita M."/>
        </authorList>
    </citation>
    <scope>NUCLEOTIDE SEQUENCE [LARGE SCALE GENOMIC DNA]</scope>
    <source>
        <strain evidence="5">DSM 24759</strain>
    </source>
</reference>
<dbReference type="Pfam" id="PF12002">
    <property type="entry name" value="MgsA_C"/>
    <property type="match status" value="1"/>
</dbReference>
<dbReference type="CDD" id="cd18139">
    <property type="entry name" value="HLD_clamp_RarA"/>
    <property type="match status" value="1"/>
</dbReference>
<dbReference type="InterPro" id="IPR051314">
    <property type="entry name" value="AAA_ATPase_RarA/MGS1/WRNIP1"/>
</dbReference>
<sequence>MTEDISLFPEDESANNHFKEPLAAKMRPSSLSEMVGQEHLLAEGKPLRQIIDEHIPTSLILWGPPGTGKTTLAHVVANELHYPFEQFNASIENKSQLTKIIHHHPHELFVLLLDEIHRLTKPIQDYLLPYLENGHILLVGATTENPILSLVPAVRSRCQIFEFEALKIDDVEKMIVRAAKQVFNYEIPSEIAHMIANTGNGDLRTSLNVLETLFAMYHEKLTVEQVKAFSRQQHLTYDKDATQHYDYLSAWRDSVEGSDADAALYYLAVLLEAGDLESVVRSLKDMSALDLGLADPARATQIITLANTALEIGLPRATTHVAMATMLLAISPRSDSVMQAYHRAAQDAKHPNKHPMPTYLRDSHYRGADKLRGAGVMKNMFAQPRKVAKQAYLPEDLIGKHYYEPAPNKNEQTLYYQYQKLFEYIYDKPFKENNDLSHFEHFNPYQE</sequence>
<dbReference type="InterPro" id="IPR032423">
    <property type="entry name" value="AAA_assoc_2"/>
</dbReference>
<dbReference type="GO" id="GO:0006261">
    <property type="term" value="P:DNA-templated DNA replication"/>
    <property type="evidence" value="ECO:0007669"/>
    <property type="project" value="TreeGrafter"/>
</dbReference>
<keyword evidence="1" id="KW-0547">Nucleotide-binding</keyword>
<feature type="domain" description="AAA+ ATPase" evidence="3">
    <location>
        <begin position="55"/>
        <end position="166"/>
    </location>
</feature>
<dbReference type="SMART" id="SM00382">
    <property type="entry name" value="AAA"/>
    <property type="match status" value="1"/>
</dbReference>
<name>A0A2Z6TFM2_9LACO</name>
<gene>
    <name evidence="4" type="primary">rarA</name>
    <name evidence="4" type="ORF">LrDSM24759_09940</name>
</gene>
<dbReference type="Pfam" id="PF16193">
    <property type="entry name" value="AAA_assoc_2"/>
    <property type="match status" value="1"/>
</dbReference>
<dbReference type="GO" id="GO:0008047">
    <property type="term" value="F:enzyme activator activity"/>
    <property type="evidence" value="ECO:0007669"/>
    <property type="project" value="TreeGrafter"/>
</dbReference>
<evidence type="ECO:0000313" key="5">
    <source>
        <dbReference type="Proteomes" id="UP000257317"/>
    </source>
</evidence>
<keyword evidence="5" id="KW-1185">Reference proteome</keyword>
<dbReference type="InterPro" id="IPR021886">
    <property type="entry name" value="MgsA_C"/>
</dbReference>
<dbReference type="RefSeq" id="WP_117118406.1">
    <property type="nucleotide sequence ID" value="NZ_BFBY01000006.1"/>
</dbReference>
<dbReference type="OrthoDB" id="2318150at2"/>
<protein>
    <submittedName>
        <fullName evidence="4">Recombination protein RarA</fullName>
    </submittedName>
</protein>
<comment type="caution">
    <text evidence="4">The sequence shown here is derived from an EMBL/GenBank/DDBJ whole genome shotgun (WGS) entry which is preliminary data.</text>
</comment>
<dbReference type="GO" id="GO:0003677">
    <property type="term" value="F:DNA binding"/>
    <property type="evidence" value="ECO:0007669"/>
    <property type="project" value="InterPro"/>
</dbReference>
<evidence type="ECO:0000256" key="2">
    <source>
        <dbReference type="ARBA" id="ARBA00022840"/>
    </source>
</evidence>
<dbReference type="CDD" id="cd00009">
    <property type="entry name" value="AAA"/>
    <property type="match status" value="1"/>
</dbReference>
<dbReference type="InterPro" id="IPR008921">
    <property type="entry name" value="DNA_pol3_clamp-load_cplx_C"/>
</dbReference>
<dbReference type="EMBL" id="BFBY01000006">
    <property type="protein sequence ID" value="GBG05080.1"/>
    <property type="molecule type" value="Genomic_DNA"/>
</dbReference>
<evidence type="ECO:0000313" key="4">
    <source>
        <dbReference type="EMBL" id="GBG05080.1"/>
    </source>
</evidence>
<dbReference type="Gene3D" id="1.20.272.10">
    <property type="match status" value="1"/>
</dbReference>
<proteinExistence type="predicted"/>
<dbReference type="Gene3D" id="1.10.8.60">
    <property type="match status" value="1"/>
</dbReference>
<accession>A0A2Z6TFM2</accession>
<dbReference type="PANTHER" id="PTHR13779:SF7">
    <property type="entry name" value="ATPASE WRNIP1"/>
    <property type="match status" value="1"/>
</dbReference>
<dbReference type="Gene3D" id="3.40.50.300">
    <property type="entry name" value="P-loop containing nucleotide triphosphate hydrolases"/>
    <property type="match status" value="1"/>
</dbReference>
<dbReference type="GO" id="GO:0005524">
    <property type="term" value="F:ATP binding"/>
    <property type="evidence" value="ECO:0007669"/>
    <property type="project" value="UniProtKB-KW"/>
</dbReference>
<dbReference type="SUPFAM" id="SSF48019">
    <property type="entry name" value="post-AAA+ oligomerization domain-like"/>
    <property type="match status" value="1"/>
</dbReference>
<dbReference type="Gene3D" id="1.10.3710.10">
    <property type="entry name" value="DNA polymerase III clamp loader subunits, C-terminal domain"/>
    <property type="match status" value="1"/>
</dbReference>
<dbReference type="Proteomes" id="UP000257317">
    <property type="component" value="Unassembled WGS sequence"/>
</dbReference>
<dbReference type="InterPro" id="IPR003593">
    <property type="entry name" value="AAA+_ATPase"/>
</dbReference>
<dbReference type="InterPro" id="IPR027417">
    <property type="entry name" value="P-loop_NTPase"/>
</dbReference>
<dbReference type="GO" id="GO:0000731">
    <property type="term" value="P:DNA synthesis involved in DNA repair"/>
    <property type="evidence" value="ECO:0007669"/>
    <property type="project" value="TreeGrafter"/>
</dbReference>
<dbReference type="AlphaFoldDB" id="A0A2Z6TFM2"/>
<dbReference type="InterPro" id="IPR008824">
    <property type="entry name" value="RuvB-like_N"/>
</dbReference>
<dbReference type="Pfam" id="PF05496">
    <property type="entry name" value="RuvB_N"/>
    <property type="match status" value="1"/>
</dbReference>
<evidence type="ECO:0000259" key="3">
    <source>
        <dbReference type="SMART" id="SM00382"/>
    </source>
</evidence>